<organism evidence="1">
    <name type="scientific">Hymenolepis diminuta</name>
    <name type="common">Rat tapeworm</name>
    <dbReference type="NCBI Taxonomy" id="6216"/>
    <lineage>
        <taxon>Eukaryota</taxon>
        <taxon>Metazoa</taxon>
        <taxon>Spiralia</taxon>
        <taxon>Lophotrochozoa</taxon>
        <taxon>Platyhelminthes</taxon>
        <taxon>Cestoda</taxon>
        <taxon>Eucestoda</taxon>
        <taxon>Cyclophyllidea</taxon>
        <taxon>Hymenolepididae</taxon>
        <taxon>Hymenolepis</taxon>
    </lineage>
</organism>
<dbReference type="WBParaSite" id="HDID_0000537301-mRNA-1">
    <property type="protein sequence ID" value="HDID_0000537301-mRNA-1"/>
    <property type="gene ID" value="HDID_0000537301"/>
</dbReference>
<proteinExistence type="predicted"/>
<evidence type="ECO:0000313" key="1">
    <source>
        <dbReference type="WBParaSite" id="HDID_0000537301-mRNA-1"/>
    </source>
</evidence>
<protein>
    <submittedName>
        <fullName evidence="1">PDE4_UCR domain-containing protein</fullName>
    </submittedName>
</protein>
<dbReference type="AlphaFoldDB" id="A0A0R3SKA8"/>
<sequence>LAGGLITALPTRLYENIEDWIQRRRSPLGVYHSSNMNSAVASGAMSGGPGSSNQVVKAAGPLTTNINLSPVNENSLRLPTLAIPMRRRSLLRSNSISINRGR</sequence>
<accession>A0A0R3SKA8</accession>
<reference evidence="1" key="1">
    <citation type="submission" date="2017-02" db="UniProtKB">
        <authorList>
            <consortium name="WormBaseParasite"/>
        </authorList>
    </citation>
    <scope>IDENTIFICATION</scope>
</reference>
<name>A0A0R3SKA8_HYMDI</name>